<dbReference type="InterPro" id="IPR053188">
    <property type="entry name" value="FkbM_Methyltransferase"/>
</dbReference>
<dbReference type="EMBL" id="FMUN01000001">
    <property type="protein sequence ID" value="SCX79220.1"/>
    <property type="molecule type" value="Genomic_DNA"/>
</dbReference>
<dbReference type="RefSeq" id="WP_082433075.1">
    <property type="nucleotide sequence ID" value="NZ_FMUN01000001.1"/>
</dbReference>
<keyword evidence="2" id="KW-0489">Methyltransferase</keyword>
<dbReference type="OrthoDB" id="4104638at2"/>
<evidence type="ECO:0000313" key="2">
    <source>
        <dbReference type="EMBL" id="SCX79220.1"/>
    </source>
</evidence>
<proteinExistence type="predicted"/>
<dbReference type="NCBIfam" id="TIGR01444">
    <property type="entry name" value="fkbM_fam"/>
    <property type="match status" value="1"/>
</dbReference>
<dbReference type="PANTHER" id="PTHR36973">
    <property type="entry name" value="SLL1456 PROTEIN-RELATED"/>
    <property type="match status" value="1"/>
</dbReference>
<organism evidence="2 3">
    <name type="scientific">Thiohalorhabdus denitrificans</name>
    <dbReference type="NCBI Taxonomy" id="381306"/>
    <lineage>
        <taxon>Bacteria</taxon>
        <taxon>Pseudomonadati</taxon>
        <taxon>Pseudomonadota</taxon>
        <taxon>Gammaproteobacteria</taxon>
        <taxon>Thiohalorhabdales</taxon>
        <taxon>Thiohalorhabdaceae</taxon>
        <taxon>Thiohalorhabdus</taxon>
    </lineage>
</organism>
<feature type="domain" description="Methyltransferase FkbM" evidence="1">
    <location>
        <begin position="65"/>
        <end position="227"/>
    </location>
</feature>
<dbReference type="Proteomes" id="UP000183104">
    <property type="component" value="Unassembled WGS sequence"/>
</dbReference>
<dbReference type="SUPFAM" id="SSF53335">
    <property type="entry name" value="S-adenosyl-L-methionine-dependent methyltransferases"/>
    <property type="match status" value="1"/>
</dbReference>
<accession>A0A1G5AN16</accession>
<dbReference type="PANTHER" id="PTHR36973:SF4">
    <property type="entry name" value="NODULATION PROTEIN"/>
    <property type="match status" value="1"/>
</dbReference>
<evidence type="ECO:0000259" key="1">
    <source>
        <dbReference type="Pfam" id="PF05050"/>
    </source>
</evidence>
<sequence>MGARKMLDKLFFRFTRNKNLINQSIYKVCLSYIKAYENVNYDYRVNGEKYLIKILKEFSPQTVFDVGANRGEWTRMAKEFLPIAEVHAFEVVSGTFARLNENLKDQQGVYLNNFGLSAKTGNSRIFMDAEKDTHSTMITNELGREYFHLEEVQTKRGEEYCAENGIEFIDLLKVDVEGAENLVLDGFSDMLDEGRISVIQFEYTPLNIYSRFLLKDFYGLLSAKGYSVGKLYPYGVAFKKYTPSDEDFKGPNYVAVHESRPETIKRLQLPN</sequence>
<keyword evidence="3" id="KW-1185">Reference proteome</keyword>
<gene>
    <name evidence="2" type="ORF">SAMN05661077_0454</name>
</gene>
<dbReference type="Pfam" id="PF05050">
    <property type="entry name" value="Methyltransf_21"/>
    <property type="match status" value="1"/>
</dbReference>
<dbReference type="InterPro" id="IPR029063">
    <property type="entry name" value="SAM-dependent_MTases_sf"/>
</dbReference>
<dbReference type="GO" id="GO:0032259">
    <property type="term" value="P:methylation"/>
    <property type="evidence" value="ECO:0007669"/>
    <property type="project" value="UniProtKB-KW"/>
</dbReference>
<keyword evidence="2" id="KW-0808">Transferase</keyword>
<dbReference type="InterPro" id="IPR006342">
    <property type="entry name" value="FkbM_mtfrase"/>
</dbReference>
<dbReference type="AlphaFoldDB" id="A0A1G5AN16"/>
<dbReference type="GO" id="GO:0008171">
    <property type="term" value="F:O-methyltransferase activity"/>
    <property type="evidence" value="ECO:0007669"/>
    <property type="project" value="TreeGrafter"/>
</dbReference>
<name>A0A1G5AN16_9GAMM</name>
<reference evidence="3" key="1">
    <citation type="submission" date="2016-10" db="EMBL/GenBank/DDBJ databases">
        <authorList>
            <person name="Varghese N."/>
        </authorList>
    </citation>
    <scope>NUCLEOTIDE SEQUENCE [LARGE SCALE GENOMIC DNA]</scope>
    <source>
        <strain evidence="3">HL 19</strain>
    </source>
</reference>
<evidence type="ECO:0000313" key="3">
    <source>
        <dbReference type="Proteomes" id="UP000183104"/>
    </source>
</evidence>
<dbReference type="Gene3D" id="3.40.50.150">
    <property type="entry name" value="Vaccinia Virus protein VP39"/>
    <property type="match status" value="1"/>
</dbReference>
<protein>
    <submittedName>
        <fullName evidence="2">Methyltransferase, FkbM family</fullName>
    </submittedName>
</protein>